<dbReference type="AlphaFoldDB" id="A0ABD0MCF1"/>
<keyword evidence="1" id="KW-1133">Transmembrane helix</keyword>
<reference evidence="2 3" key="1">
    <citation type="submission" date="2024-05" db="EMBL/GenBank/DDBJ databases">
        <title>Genome sequencing and assembly of Indian major carp, Cirrhinus mrigala (Hamilton, 1822).</title>
        <authorList>
            <person name="Mohindra V."/>
            <person name="Chowdhury L.M."/>
            <person name="Lal K."/>
            <person name="Jena J.K."/>
        </authorList>
    </citation>
    <scope>NUCLEOTIDE SEQUENCE [LARGE SCALE GENOMIC DNA]</scope>
    <source>
        <strain evidence="2">CM1030</strain>
        <tissue evidence="2">Blood</tissue>
    </source>
</reference>
<dbReference type="EMBL" id="JAMKFB020000718">
    <property type="protein sequence ID" value="KAL0147905.1"/>
    <property type="molecule type" value="Genomic_DNA"/>
</dbReference>
<evidence type="ECO:0000256" key="1">
    <source>
        <dbReference type="SAM" id="Phobius"/>
    </source>
</evidence>
<evidence type="ECO:0000313" key="3">
    <source>
        <dbReference type="Proteomes" id="UP001529510"/>
    </source>
</evidence>
<accession>A0ABD0MCF1</accession>
<dbReference type="Proteomes" id="UP001529510">
    <property type="component" value="Unassembled WGS sequence"/>
</dbReference>
<evidence type="ECO:0000313" key="2">
    <source>
        <dbReference type="EMBL" id="KAL0147905.1"/>
    </source>
</evidence>
<protein>
    <submittedName>
        <fullName evidence="2">Uncharacterized protein</fullName>
    </submittedName>
</protein>
<comment type="caution">
    <text evidence="2">The sequence shown here is derived from an EMBL/GenBank/DDBJ whole genome shotgun (WGS) entry which is preliminary data.</text>
</comment>
<organism evidence="2 3">
    <name type="scientific">Cirrhinus mrigala</name>
    <name type="common">Mrigala</name>
    <dbReference type="NCBI Taxonomy" id="683832"/>
    <lineage>
        <taxon>Eukaryota</taxon>
        <taxon>Metazoa</taxon>
        <taxon>Chordata</taxon>
        <taxon>Craniata</taxon>
        <taxon>Vertebrata</taxon>
        <taxon>Euteleostomi</taxon>
        <taxon>Actinopterygii</taxon>
        <taxon>Neopterygii</taxon>
        <taxon>Teleostei</taxon>
        <taxon>Ostariophysi</taxon>
        <taxon>Cypriniformes</taxon>
        <taxon>Cyprinidae</taxon>
        <taxon>Labeoninae</taxon>
        <taxon>Labeonini</taxon>
        <taxon>Cirrhinus</taxon>
    </lineage>
</organism>
<feature type="non-terminal residue" evidence="2">
    <location>
        <position position="50"/>
    </location>
</feature>
<keyword evidence="1" id="KW-0812">Transmembrane</keyword>
<feature type="transmembrane region" description="Helical" evidence="1">
    <location>
        <begin position="13"/>
        <end position="30"/>
    </location>
</feature>
<proteinExistence type="predicted"/>
<keyword evidence="1" id="KW-0472">Membrane</keyword>
<gene>
    <name evidence="2" type="ORF">M9458_056782</name>
</gene>
<sequence>MAFTFSKQVLADVLSWACIGSIILVWYVRMCNKQQGLHAKGIQLLKLEQR</sequence>
<keyword evidence="3" id="KW-1185">Reference proteome</keyword>
<name>A0ABD0MCF1_CIRMR</name>